<accession>A0A6N9YJH3</accession>
<dbReference type="GO" id="GO:0005886">
    <property type="term" value="C:plasma membrane"/>
    <property type="evidence" value="ECO:0007669"/>
    <property type="project" value="UniProtKB-SubCell"/>
</dbReference>
<dbReference type="NCBIfam" id="NF006521">
    <property type="entry name" value="PRK08965.1-5"/>
    <property type="match status" value="1"/>
</dbReference>
<keyword evidence="4 7" id="KW-0812">Transmembrane</keyword>
<evidence type="ECO:0000256" key="7">
    <source>
        <dbReference type="SAM" id="Phobius"/>
    </source>
</evidence>
<proteinExistence type="inferred from homology"/>
<name>A0A6N9YJH3_9ACTN</name>
<evidence type="ECO:0000313" key="8">
    <source>
        <dbReference type="EMBL" id="NED95048.1"/>
    </source>
</evidence>
<reference evidence="8 9" key="1">
    <citation type="submission" date="2020-02" db="EMBL/GenBank/DDBJ databases">
        <authorList>
            <person name="Li X.-J."/>
            <person name="Feng X.-M."/>
        </authorList>
    </citation>
    <scope>NUCLEOTIDE SEQUENCE [LARGE SCALE GENOMIC DNA]</scope>
    <source>
        <strain evidence="8 9">CGMCC 4.7225</strain>
    </source>
</reference>
<dbReference type="Pfam" id="PF01899">
    <property type="entry name" value="MNHE"/>
    <property type="match status" value="1"/>
</dbReference>
<comment type="similarity">
    <text evidence="2">Belongs to the CPA3 antiporters (TC 2.A.63) subunit E family.</text>
</comment>
<dbReference type="PANTHER" id="PTHR34584">
    <property type="entry name" value="NA(+)/H(+) ANTIPORTER SUBUNIT E1"/>
    <property type="match status" value="1"/>
</dbReference>
<gene>
    <name evidence="8" type="ORF">G1H11_06945</name>
</gene>
<evidence type="ECO:0000256" key="4">
    <source>
        <dbReference type="ARBA" id="ARBA00022692"/>
    </source>
</evidence>
<evidence type="ECO:0000256" key="5">
    <source>
        <dbReference type="ARBA" id="ARBA00022989"/>
    </source>
</evidence>
<keyword evidence="6 7" id="KW-0472">Membrane</keyword>
<keyword evidence="3" id="KW-1003">Cell membrane</keyword>
<keyword evidence="9" id="KW-1185">Reference proteome</keyword>
<evidence type="ECO:0000256" key="3">
    <source>
        <dbReference type="ARBA" id="ARBA00022475"/>
    </source>
</evidence>
<comment type="caution">
    <text evidence="8">The sequence shown here is derived from an EMBL/GenBank/DDBJ whole genome shotgun (WGS) entry which is preliminary data.</text>
</comment>
<evidence type="ECO:0000256" key="6">
    <source>
        <dbReference type="ARBA" id="ARBA00023136"/>
    </source>
</evidence>
<dbReference type="EMBL" id="JAAGOB010000003">
    <property type="protein sequence ID" value="NED95048.1"/>
    <property type="molecule type" value="Genomic_DNA"/>
</dbReference>
<protein>
    <submittedName>
        <fullName evidence="8">Na+/H+ antiporter subunit E</fullName>
    </submittedName>
</protein>
<dbReference type="RefSeq" id="WP_163817418.1">
    <property type="nucleotide sequence ID" value="NZ_JAAGOB010000003.1"/>
</dbReference>
<organism evidence="8 9">
    <name type="scientific">Phytoactinopolyspora alkaliphila</name>
    <dbReference type="NCBI Taxonomy" id="1783498"/>
    <lineage>
        <taxon>Bacteria</taxon>
        <taxon>Bacillati</taxon>
        <taxon>Actinomycetota</taxon>
        <taxon>Actinomycetes</taxon>
        <taxon>Jiangellales</taxon>
        <taxon>Jiangellaceae</taxon>
        <taxon>Phytoactinopolyspora</taxon>
    </lineage>
</organism>
<comment type="subcellular location">
    <subcellularLocation>
        <location evidence="1">Cell membrane</location>
        <topology evidence="1">Multi-pass membrane protein</topology>
    </subcellularLocation>
</comment>
<feature type="transmembrane region" description="Helical" evidence="7">
    <location>
        <begin position="12"/>
        <end position="31"/>
    </location>
</feature>
<dbReference type="AlphaFoldDB" id="A0A6N9YJH3"/>
<feature type="transmembrane region" description="Helical" evidence="7">
    <location>
        <begin position="37"/>
        <end position="59"/>
    </location>
</feature>
<dbReference type="PANTHER" id="PTHR34584:SF1">
    <property type="entry name" value="NA(+)_H(+) ANTIPORTER SUBUNIT E1"/>
    <property type="match status" value="1"/>
</dbReference>
<keyword evidence="5 7" id="KW-1133">Transmembrane helix</keyword>
<dbReference type="InterPro" id="IPR002758">
    <property type="entry name" value="Cation_antiport_E"/>
</dbReference>
<evidence type="ECO:0000256" key="1">
    <source>
        <dbReference type="ARBA" id="ARBA00004651"/>
    </source>
</evidence>
<evidence type="ECO:0000313" key="9">
    <source>
        <dbReference type="Proteomes" id="UP000469185"/>
    </source>
</evidence>
<dbReference type="GO" id="GO:0008324">
    <property type="term" value="F:monoatomic cation transmembrane transporter activity"/>
    <property type="evidence" value="ECO:0007669"/>
    <property type="project" value="InterPro"/>
</dbReference>
<dbReference type="Proteomes" id="UP000469185">
    <property type="component" value="Unassembled WGS sequence"/>
</dbReference>
<sequence>MSELKRVARRKRALQWPVVLWLTAAWVLLWGELSVGNVLSGLIVAVVVILVFPLPPIAFNGRFRPVGLFRLVARFYIDLALASLDVARLALRIGKQPKSSVIRVDLRARSDLYMVLTAELLSLIPGSVVVEADRSSWTLYLHVLGAETSDDIERARRTALQQEGRLIRAFGSDAELADYARAAREGRPQ</sequence>
<evidence type="ECO:0000256" key="2">
    <source>
        <dbReference type="ARBA" id="ARBA00006228"/>
    </source>
</evidence>